<keyword evidence="6" id="KW-0695">RNA-directed DNA polymerase</keyword>
<dbReference type="EMBL" id="CACRXK020000272">
    <property type="protein sequence ID" value="CAB3980238.1"/>
    <property type="molecule type" value="Genomic_DNA"/>
</dbReference>
<name>A0A6S7FLD6_PARCT</name>
<reference evidence="6" key="1">
    <citation type="submission" date="2020-04" db="EMBL/GenBank/DDBJ databases">
        <authorList>
            <person name="Alioto T."/>
            <person name="Alioto T."/>
            <person name="Gomez Garrido J."/>
        </authorList>
    </citation>
    <scope>NUCLEOTIDE SEQUENCE</scope>
    <source>
        <strain evidence="6">A484AB</strain>
    </source>
</reference>
<dbReference type="Proteomes" id="UP001152795">
    <property type="component" value="Unassembled WGS sequence"/>
</dbReference>
<evidence type="ECO:0000313" key="7">
    <source>
        <dbReference type="Proteomes" id="UP001152795"/>
    </source>
</evidence>
<organism evidence="6 7">
    <name type="scientific">Paramuricea clavata</name>
    <name type="common">Red gorgonian</name>
    <name type="synonym">Violescent sea-whip</name>
    <dbReference type="NCBI Taxonomy" id="317549"/>
    <lineage>
        <taxon>Eukaryota</taxon>
        <taxon>Metazoa</taxon>
        <taxon>Cnidaria</taxon>
        <taxon>Anthozoa</taxon>
        <taxon>Octocorallia</taxon>
        <taxon>Malacalcyonacea</taxon>
        <taxon>Plexauridae</taxon>
        <taxon>Paramuricea</taxon>
    </lineage>
</organism>
<dbReference type="InterPro" id="IPR011011">
    <property type="entry name" value="Znf_FYVE_PHD"/>
</dbReference>
<feature type="domain" description="PHD-type" evidence="4">
    <location>
        <begin position="113"/>
        <end position="161"/>
    </location>
</feature>
<evidence type="ECO:0000256" key="1">
    <source>
        <dbReference type="ARBA" id="ARBA00022723"/>
    </source>
</evidence>
<dbReference type="AlphaFoldDB" id="A0A6S7FLD6"/>
<evidence type="ECO:0000256" key="2">
    <source>
        <dbReference type="ARBA" id="ARBA00022771"/>
    </source>
</evidence>
<evidence type="ECO:0000256" key="3">
    <source>
        <dbReference type="ARBA" id="ARBA00022833"/>
    </source>
</evidence>
<dbReference type="GO" id="GO:0003964">
    <property type="term" value="F:RNA-directed DNA polymerase activity"/>
    <property type="evidence" value="ECO:0007669"/>
    <property type="project" value="UniProtKB-KW"/>
</dbReference>
<dbReference type="CDD" id="cd15489">
    <property type="entry name" value="PHD_SF"/>
    <property type="match status" value="1"/>
</dbReference>
<evidence type="ECO:0000259" key="5">
    <source>
        <dbReference type="Pfam" id="PF03372"/>
    </source>
</evidence>
<protein>
    <submittedName>
        <fullName evidence="6">RNA-directed DNA polymerase from transposon BS</fullName>
    </submittedName>
</protein>
<dbReference type="InterPro" id="IPR005135">
    <property type="entry name" value="Endo/exonuclease/phosphatase"/>
</dbReference>
<dbReference type="SUPFAM" id="SSF57903">
    <property type="entry name" value="FYVE/PHD zinc finger"/>
    <property type="match status" value="1"/>
</dbReference>
<dbReference type="GO" id="GO:0008270">
    <property type="term" value="F:zinc ion binding"/>
    <property type="evidence" value="ECO:0007669"/>
    <property type="project" value="UniProtKB-KW"/>
</dbReference>
<dbReference type="InterPro" id="IPR036691">
    <property type="entry name" value="Endo/exonu/phosph_ase_sf"/>
</dbReference>
<dbReference type="InterPro" id="IPR013083">
    <property type="entry name" value="Znf_RING/FYVE/PHD"/>
</dbReference>
<keyword evidence="2" id="KW-0863">Zinc-finger</keyword>
<gene>
    <name evidence="6" type="ORF">PACLA_8A085671</name>
</gene>
<keyword evidence="7" id="KW-1185">Reference proteome</keyword>
<dbReference type="PANTHER" id="PTHR36191">
    <property type="entry name" value="ENDO/EXONUCLEASE/PHOSPHATASE DOMAIN-CONTAINING PROTEIN-RELATED"/>
    <property type="match status" value="1"/>
</dbReference>
<dbReference type="Gene3D" id="3.30.40.10">
    <property type="entry name" value="Zinc/RING finger domain, C3HC4 (zinc finger)"/>
    <property type="match status" value="1"/>
</dbReference>
<keyword evidence="6" id="KW-0548">Nucleotidyltransferase</keyword>
<keyword evidence="6" id="KW-0808">Transferase</keyword>
<sequence length="409" mass="46017">MPLLWFGTFSTDQDQVNSVENGFVYNPAYKLSKLITFKHSTSRRTFCHSRILYVKNHNASFQLERLLLIGNVHPNPGPVTSTSLLRKSSSKSNLSLEGVQKYANGEASLKSHCPVCDSAIKRIHKTIQCSTCFSLIHLSCLGVNLNPMEYFSQSDFVCGMCLQAANTLNLSVSTDNLQLPIGFVFNFDDCLFEDFMPNAIRTDNAIVTTEDEPLFNTSSDYAPLTGFGLKDKGLRVAAYNVQHYTNKVEIIRTILTQTNGLPDILFLIETWLDDAYTDNELEVPGYLLLRKDRSGNWGGGIVAYVRHEISFHRRTDLESNDLEIVWLEINHSNMKPILVAGVYRPPDTNMATDSKLEDNLSQGYFEGKEFYALGDLNINMHDLSAMNHQLVQGLHGMSMTQFSLRAQSQ</sequence>
<keyword evidence="1" id="KW-0479">Metal-binding</keyword>
<dbReference type="SUPFAM" id="SSF56219">
    <property type="entry name" value="DNase I-like"/>
    <property type="match status" value="1"/>
</dbReference>
<feature type="domain" description="Endonuclease/exonuclease/phosphatase" evidence="5">
    <location>
        <begin position="238"/>
        <end position="382"/>
    </location>
</feature>
<comment type="caution">
    <text evidence="6">The sequence shown here is derived from an EMBL/GenBank/DDBJ whole genome shotgun (WGS) entry which is preliminary data.</text>
</comment>
<keyword evidence="3" id="KW-0862">Zinc</keyword>
<evidence type="ECO:0000313" key="6">
    <source>
        <dbReference type="EMBL" id="CAB3980238.1"/>
    </source>
</evidence>
<dbReference type="OrthoDB" id="8964826at2759"/>
<dbReference type="InterPro" id="IPR019787">
    <property type="entry name" value="Znf_PHD-finger"/>
</dbReference>
<dbReference type="Pfam" id="PF00628">
    <property type="entry name" value="PHD"/>
    <property type="match status" value="1"/>
</dbReference>
<accession>A0A6S7FLD6</accession>
<dbReference type="Gene3D" id="3.60.10.10">
    <property type="entry name" value="Endonuclease/exonuclease/phosphatase"/>
    <property type="match status" value="1"/>
</dbReference>
<dbReference type="Pfam" id="PF03372">
    <property type="entry name" value="Exo_endo_phos"/>
    <property type="match status" value="1"/>
</dbReference>
<proteinExistence type="predicted"/>
<evidence type="ECO:0000259" key="4">
    <source>
        <dbReference type="Pfam" id="PF00628"/>
    </source>
</evidence>